<evidence type="ECO:0008006" key="4">
    <source>
        <dbReference type="Google" id="ProtNLM"/>
    </source>
</evidence>
<protein>
    <recommendedName>
        <fullName evidence="4">DUF5681 domain-containing protein</fullName>
    </recommendedName>
</protein>
<dbReference type="EMBL" id="VYQF01000001">
    <property type="protein sequence ID" value="KAA9041618.1"/>
    <property type="molecule type" value="Genomic_DNA"/>
</dbReference>
<evidence type="ECO:0000313" key="3">
    <source>
        <dbReference type="Proteomes" id="UP000326903"/>
    </source>
</evidence>
<keyword evidence="3" id="KW-1185">Reference proteome</keyword>
<feature type="region of interest" description="Disordered" evidence="1">
    <location>
        <begin position="1"/>
        <end position="20"/>
    </location>
</feature>
<reference evidence="2 3" key="1">
    <citation type="submission" date="2019-09" db="EMBL/GenBank/DDBJ databases">
        <title>Draft genome sequence of Ginsengibacter sp. BR5-29.</title>
        <authorList>
            <person name="Im W.-T."/>
        </authorList>
    </citation>
    <scope>NUCLEOTIDE SEQUENCE [LARGE SCALE GENOMIC DNA]</scope>
    <source>
        <strain evidence="2 3">BR5-29</strain>
    </source>
</reference>
<evidence type="ECO:0000313" key="2">
    <source>
        <dbReference type="EMBL" id="KAA9041618.1"/>
    </source>
</evidence>
<gene>
    <name evidence="2" type="ORF">FW778_06245</name>
</gene>
<organism evidence="2 3">
    <name type="scientific">Ginsengibacter hankyongi</name>
    <dbReference type="NCBI Taxonomy" id="2607284"/>
    <lineage>
        <taxon>Bacteria</taxon>
        <taxon>Pseudomonadati</taxon>
        <taxon>Bacteroidota</taxon>
        <taxon>Chitinophagia</taxon>
        <taxon>Chitinophagales</taxon>
        <taxon>Chitinophagaceae</taxon>
        <taxon>Ginsengibacter</taxon>
    </lineage>
</organism>
<dbReference type="RefSeq" id="WP_150413738.1">
    <property type="nucleotide sequence ID" value="NZ_VYQF01000001.1"/>
</dbReference>
<name>A0A5J5IM41_9BACT</name>
<dbReference type="Proteomes" id="UP000326903">
    <property type="component" value="Unassembled WGS sequence"/>
</dbReference>
<accession>A0A5J5IM41</accession>
<comment type="caution">
    <text evidence="2">The sequence shown here is derived from an EMBL/GenBank/DDBJ whole genome shotgun (WGS) entry which is preliminary data.</text>
</comment>
<sequence>MAQFKKGESGNITGKPPGLKSKKTLILETFAQTIVEGGMKKFKAELNKLEGKEFITAYMTLFEYVKPKLQRTELTGLDGPVRIEVKVKQST</sequence>
<evidence type="ECO:0000256" key="1">
    <source>
        <dbReference type="SAM" id="MobiDB-lite"/>
    </source>
</evidence>
<dbReference type="AlphaFoldDB" id="A0A5J5IM41"/>
<proteinExistence type="predicted"/>